<dbReference type="Pfam" id="PF07833">
    <property type="entry name" value="Cu_amine_oxidN1"/>
    <property type="match status" value="1"/>
</dbReference>
<dbReference type="EMBL" id="JACHXJ010000014">
    <property type="protein sequence ID" value="MBB3132257.1"/>
    <property type="molecule type" value="Genomic_DNA"/>
</dbReference>
<evidence type="ECO:0000313" key="4">
    <source>
        <dbReference type="Proteomes" id="UP000517523"/>
    </source>
</evidence>
<evidence type="ECO:0000259" key="2">
    <source>
        <dbReference type="Pfam" id="PF07833"/>
    </source>
</evidence>
<evidence type="ECO:0000313" key="3">
    <source>
        <dbReference type="EMBL" id="MBB3132257.1"/>
    </source>
</evidence>
<feature type="signal peptide" evidence="1">
    <location>
        <begin position="1"/>
        <end position="24"/>
    </location>
</feature>
<organism evidence="3 4">
    <name type="scientific">Paenibacillus rhizosphaerae</name>
    <dbReference type="NCBI Taxonomy" id="297318"/>
    <lineage>
        <taxon>Bacteria</taxon>
        <taxon>Bacillati</taxon>
        <taxon>Bacillota</taxon>
        <taxon>Bacilli</taxon>
        <taxon>Bacillales</taxon>
        <taxon>Paenibacillaceae</taxon>
        <taxon>Paenibacillus</taxon>
    </lineage>
</organism>
<dbReference type="Gene3D" id="3.30.457.10">
    <property type="entry name" value="Copper amine oxidase-like, N-terminal domain"/>
    <property type="match status" value="1"/>
</dbReference>
<protein>
    <recommendedName>
        <fullName evidence="2">Copper amine oxidase-like N-terminal domain-containing protein</fullName>
    </recommendedName>
</protein>
<dbReference type="RefSeq" id="WP_183587918.1">
    <property type="nucleotide sequence ID" value="NZ_JACHXJ010000014.1"/>
</dbReference>
<dbReference type="InterPro" id="IPR012854">
    <property type="entry name" value="Cu_amine_oxidase-like_N"/>
</dbReference>
<gene>
    <name evidence="3" type="ORF">FHS19_006986</name>
</gene>
<feature type="domain" description="Copper amine oxidase-like N-terminal" evidence="2">
    <location>
        <begin position="33"/>
        <end position="78"/>
    </location>
</feature>
<dbReference type="SUPFAM" id="SSF55383">
    <property type="entry name" value="Copper amine oxidase, domain N"/>
    <property type="match status" value="1"/>
</dbReference>
<keyword evidence="1" id="KW-0732">Signal</keyword>
<accession>A0A839U608</accession>
<dbReference type="InterPro" id="IPR036582">
    <property type="entry name" value="Mao_N_sf"/>
</dbReference>
<dbReference type="Proteomes" id="UP000517523">
    <property type="component" value="Unassembled WGS sequence"/>
</dbReference>
<reference evidence="3 4" key="1">
    <citation type="submission" date="2020-08" db="EMBL/GenBank/DDBJ databases">
        <title>Genomic Encyclopedia of Type Strains, Phase III (KMG-III): the genomes of soil and plant-associated and newly described type strains.</title>
        <authorList>
            <person name="Whitman W."/>
        </authorList>
    </citation>
    <scope>NUCLEOTIDE SEQUENCE [LARGE SCALE GENOMIC DNA]</scope>
    <source>
        <strain evidence="3 4">CECT 5831</strain>
    </source>
</reference>
<evidence type="ECO:0000256" key="1">
    <source>
        <dbReference type="SAM" id="SignalP"/>
    </source>
</evidence>
<sequence>MKNKILVGITVLMASILLCGTIFAATGKIKIIVDGKEAAADVAPKNENGRVLVPISTISKALGSGVQWNAKTQSVIINSKPDIWNDDLNFISTNIIEIDNLFHSYFNYYNTKETGYDDLVTSTFKSDFVDPKTIISKVQDKIIDYRIIDAKFIGTLDDPYRFKFRVEVVKYTNMEVIPTHFEKLQLDIDVFNKKGVYLIDGIWVKGKEVIKSYTVFPGLTLDGRER</sequence>
<feature type="chain" id="PRO_5032527953" description="Copper amine oxidase-like N-terminal domain-containing protein" evidence="1">
    <location>
        <begin position="25"/>
        <end position="226"/>
    </location>
</feature>
<proteinExistence type="predicted"/>
<name>A0A839U608_9BACL</name>
<comment type="caution">
    <text evidence="3">The sequence shown here is derived from an EMBL/GenBank/DDBJ whole genome shotgun (WGS) entry which is preliminary data.</text>
</comment>
<dbReference type="AlphaFoldDB" id="A0A839U608"/>